<organism evidence="1">
    <name type="scientific">uncultured marine thaumarchaeote KM3_84_A09</name>
    <dbReference type="NCBI Taxonomy" id="1456310"/>
    <lineage>
        <taxon>Archaea</taxon>
        <taxon>Nitrososphaerota</taxon>
        <taxon>environmental samples</taxon>
    </lineage>
</organism>
<dbReference type="AlphaFoldDB" id="A0A075HSA2"/>
<dbReference type="EMBL" id="KF901117">
    <property type="protein sequence ID" value="AIF18679.1"/>
    <property type="molecule type" value="Genomic_DNA"/>
</dbReference>
<evidence type="ECO:0000313" key="1">
    <source>
        <dbReference type="EMBL" id="AIF18679.1"/>
    </source>
</evidence>
<protein>
    <submittedName>
        <fullName evidence="1">Uncharacterized protein</fullName>
    </submittedName>
</protein>
<name>A0A075HSA2_9ARCH</name>
<accession>A0A075HSA2</accession>
<sequence length="170" mass="19592">MTKTSTEMKQLVEEFIRITNVKYEDQTEKIKQKSDLVDWQFHVGTNVIVSKNANREDRIHINVNMRFPPEDSKLLISKNPSFSKTIMEISEICTICNMGHQWIKDGEIIAGLAIFSHVDEQNLNRISFHNVWDNVARVSGHVQKILRSNFSSFSSKNNLTDETTAKTMYG</sequence>
<reference evidence="1" key="1">
    <citation type="journal article" date="2014" name="Genome Biol. Evol.">
        <title>Pangenome evidence for extensive interdomain horizontal transfer affecting lineage core and shell genes in uncultured planktonic thaumarchaeota and euryarchaeota.</title>
        <authorList>
            <person name="Deschamps P."/>
            <person name="Zivanovic Y."/>
            <person name="Moreira D."/>
            <person name="Rodriguez-Valera F."/>
            <person name="Lopez-Garcia P."/>
        </authorList>
    </citation>
    <scope>NUCLEOTIDE SEQUENCE</scope>
</reference>
<proteinExistence type="predicted"/>